<gene>
    <name evidence="7" type="ORF">PUNSTDRAFT_109207</name>
</gene>
<feature type="transmembrane region" description="Helical" evidence="6">
    <location>
        <begin position="5"/>
        <end position="24"/>
    </location>
</feature>
<dbReference type="SUPFAM" id="SSF103481">
    <property type="entry name" value="Multidrug resistance efflux transporter EmrE"/>
    <property type="match status" value="1"/>
</dbReference>
<feature type="compositionally biased region" description="Low complexity" evidence="5">
    <location>
        <begin position="481"/>
        <end position="493"/>
    </location>
</feature>
<organism evidence="7 8">
    <name type="scientific">Punctularia strigosozonata (strain HHB-11173)</name>
    <name type="common">White-rot fungus</name>
    <dbReference type="NCBI Taxonomy" id="741275"/>
    <lineage>
        <taxon>Eukaryota</taxon>
        <taxon>Fungi</taxon>
        <taxon>Dikarya</taxon>
        <taxon>Basidiomycota</taxon>
        <taxon>Agaricomycotina</taxon>
        <taxon>Agaricomycetes</taxon>
        <taxon>Corticiales</taxon>
        <taxon>Punctulariaceae</taxon>
        <taxon>Punctularia</taxon>
    </lineage>
</organism>
<dbReference type="eggNOG" id="KOG3912">
    <property type="taxonomic scope" value="Eukaryota"/>
</dbReference>
<protein>
    <recommendedName>
        <fullName evidence="9">Integral membrane protein</fullName>
    </recommendedName>
</protein>
<evidence type="ECO:0000313" key="8">
    <source>
        <dbReference type="Proteomes" id="UP000054196"/>
    </source>
</evidence>
<dbReference type="EMBL" id="JH687560">
    <property type="protein sequence ID" value="EIN03600.1"/>
    <property type="molecule type" value="Genomic_DNA"/>
</dbReference>
<dbReference type="PIRSF" id="PIRSF036436">
    <property type="entry name" value="UCP036436"/>
    <property type="match status" value="1"/>
</dbReference>
<dbReference type="OrthoDB" id="408493at2759"/>
<dbReference type="GeneID" id="18876218"/>
<evidence type="ECO:0000256" key="5">
    <source>
        <dbReference type="SAM" id="MobiDB-lite"/>
    </source>
</evidence>
<feature type="transmembrane region" description="Helical" evidence="6">
    <location>
        <begin position="171"/>
        <end position="193"/>
    </location>
</feature>
<keyword evidence="3 6" id="KW-1133">Transmembrane helix</keyword>
<dbReference type="AlphaFoldDB" id="R7RZR0"/>
<name>R7RZR0_PUNST</name>
<feature type="transmembrane region" description="Helical" evidence="6">
    <location>
        <begin position="277"/>
        <end position="302"/>
    </location>
</feature>
<feature type="transmembrane region" description="Helical" evidence="6">
    <location>
        <begin position="55"/>
        <end position="75"/>
    </location>
</feature>
<dbReference type="PANTHER" id="PTHR13146:SF0">
    <property type="entry name" value="SOLUTE CARRIER FAMILY 35 MEMBER F6"/>
    <property type="match status" value="1"/>
</dbReference>
<reference evidence="8" key="1">
    <citation type="journal article" date="2012" name="Science">
        <title>The Paleozoic origin of enzymatic lignin decomposition reconstructed from 31 fungal genomes.</title>
        <authorList>
            <person name="Floudas D."/>
            <person name="Binder M."/>
            <person name="Riley R."/>
            <person name="Barry K."/>
            <person name="Blanchette R.A."/>
            <person name="Henrissat B."/>
            <person name="Martinez A.T."/>
            <person name="Otillar R."/>
            <person name="Spatafora J.W."/>
            <person name="Yadav J.S."/>
            <person name="Aerts A."/>
            <person name="Benoit I."/>
            <person name="Boyd A."/>
            <person name="Carlson A."/>
            <person name="Copeland A."/>
            <person name="Coutinho P.M."/>
            <person name="de Vries R.P."/>
            <person name="Ferreira P."/>
            <person name="Findley K."/>
            <person name="Foster B."/>
            <person name="Gaskell J."/>
            <person name="Glotzer D."/>
            <person name="Gorecki P."/>
            <person name="Heitman J."/>
            <person name="Hesse C."/>
            <person name="Hori C."/>
            <person name="Igarashi K."/>
            <person name="Jurgens J.A."/>
            <person name="Kallen N."/>
            <person name="Kersten P."/>
            <person name="Kohler A."/>
            <person name="Kuees U."/>
            <person name="Kumar T.K.A."/>
            <person name="Kuo A."/>
            <person name="LaButti K."/>
            <person name="Larrondo L.F."/>
            <person name="Lindquist E."/>
            <person name="Ling A."/>
            <person name="Lombard V."/>
            <person name="Lucas S."/>
            <person name="Lundell T."/>
            <person name="Martin R."/>
            <person name="McLaughlin D.J."/>
            <person name="Morgenstern I."/>
            <person name="Morin E."/>
            <person name="Murat C."/>
            <person name="Nagy L.G."/>
            <person name="Nolan M."/>
            <person name="Ohm R.A."/>
            <person name="Patyshakuliyeva A."/>
            <person name="Rokas A."/>
            <person name="Ruiz-Duenas F.J."/>
            <person name="Sabat G."/>
            <person name="Salamov A."/>
            <person name="Samejima M."/>
            <person name="Schmutz J."/>
            <person name="Slot J.C."/>
            <person name="St John F."/>
            <person name="Stenlid J."/>
            <person name="Sun H."/>
            <person name="Sun S."/>
            <person name="Syed K."/>
            <person name="Tsang A."/>
            <person name="Wiebenga A."/>
            <person name="Young D."/>
            <person name="Pisabarro A."/>
            <person name="Eastwood D.C."/>
            <person name="Martin F."/>
            <person name="Cullen D."/>
            <person name="Grigoriev I.V."/>
            <person name="Hibbett D.S."/>
        </authorList>
    </citation>
    <scope>NUCLEOTIDE SEQUENCE [LARGE SCALE GENOMIC DNA]</scope>
    <source>
        <strain evidence="8">HHB-11173 SS5</strain>
    </source>
</reference>
<feature type="region of interest" description="Disordered" evidence="5">
    <location>
        <begin position="453"/>
        <end position="510"/>
    </location>
</feature>
<sequence>MPRSFYVPILISGMLITGSSNSLWSKWQDMQCVENCNDDDPRKHILYEQPVWQTLQMFAGEMLCFLPVLYAWAAARYRQRRIQLPSEDPIARSVDDEDDASAKPQPAGRALRGWAVLLLWLPAACDLTGTTLMNVGLLYTPVSIYQMTRGALVLFVGTFSVIFLRRRLRAYQWLALLTVMTGVALVGLSGSMVKDALRDEPESLDNNAGGTMLDAVARALIGAEAPTGGDLPPPEKVERPEATKVLIGVFFILFAQIFTATQFVVEEVILSRYAVAPLVAVGYEGLFGALSILLLMPFLALWGPSSPSSPSPSPSTPSTPYEMWFDLPRGWHQLVDTPSVLYSGLAIALSISLFNFFGLSVTRHVSATARSLTDTCRTLTIWIVSLGLGWEKLLFPISLLQVSGFALLVYGTFLFNNLVAFPIKSLRPPPDAPEEAAEETEALLDETATLPADLGQSGFDVLPPHSPDHANHPPSRSGSQRLAGASSGGAEAARPSEERGFDVAGTATGR</sequence>
<dbReference type="PANTHER" id="PTHR13146">
    <property type="match status" value="1"/>
</dbReference>
<comment type="subcellular location">
    <subcellularLocation>
        <location evidence="1">Membrane</location>
        <topology evidence="1">Multi-pass membrane protein</topology>
    </subcellularLocation>
</comment>
<dbReference type="OMA" id="FIYKHNV"/>
<keyword evidence="2 6" id="KW-0812">Transmembrane</keyword>
<feature type="transmembrane region" description="Helical" evidence="6">
    <location>
        <begin position="245"/>
        <end position="265"/>
    </location>
</feature>
<dbReference type="InterPro" id="IPR012404">
    <property type="entry name" value="UCP036436"/>
</dbReference>
<evidence type="ECO:0008006" key="9">
    <source>
        <dbReference type="Google" id="ProtNLM"/>
    </source>
</evidence>
<evidence type="ECO:0000313" key="7">
    <source>
        <dbReference type="EMBL" id="EIN03600.1"/>
    </source>
</evidence>
<feature type="transmembrane region" description="Helical" evidence="6">
    <location>
        <begin position="144"/>
        <end position="164"/>
    </location>
</feature>
<feature type="transmembrane region" description="Helical" evidence="6">
    <location>
        <begin position="113"/>
        <end position="138"/>
    </location>
</feature>
<evidence type="ECO:0000256" key="6">
    <source>
        <dbReference type="SAM" id="Phobius"/>
    </source>
</evidence>
<proteinExistence type="predicted"/>
<feature type="transmembrane region" description="Helical" evidence="6">
    <location>
        <begin position="340"/>
        <end position="359"/>
    </location>
</feature>
<accession>R7RZR0</accession>
<dbReference type="RefSeq" id="XP_007389087.1">
    <property type="nucleotide sequence ID" value="XM_007389025.1"/>
</dbReference>
<evidence type="ECO:0000256" key="2">
    <source>
        <dbReference type="ARBA" id="ARBA00022692"/>
    </source>
</evidence>
<dbReference type="InterPro" id="IPR007271">
    <property type="entry name" value="Nuc_sug_transpt"/>
</dbReference>
<keyword evidence="8" id="KW-1185">Reference proteome</keyword>
<dbReference type="HOGENOM" id="CLU_025028_3_1_1"/>
<dbReference type="Pfam" id="PF04142">
    <property type="entry name" value="Nuc_sug_transp"/>
    <property type="match status" value="1"/>
</dbReference>
<dbReference type="GO" id="GO:0015165">
    <property type="term" value="F:pyrimidine nucleotide-sugar transmembrane transporter activity"/>
    <property type="evidence" value="ECO:0007669"/>
    <property type="project" value="InterPro"/>
</dbReference>
<evidence type="ECO:0000256" key="4">
    <source>
        <dbReference type="ARBA" id="ARBA00023136"/>
    </source>
</evidence>
<dbReference type="InterPro" id="IPR037185">
    <property type="entry name" value="EmrE-like"/>
</dbReference>
<dbReference type="GO" id="GO:0000139">
    <property type="term" value="C:Golgi membrane"/>
    <property type="evidence" value="ECO:0007669"/>
    <property type="project" value="InterPro"/>
</dbReference>
<evidence type="ECO:0000256" key="3">
    <source>
        <dbReference type="ARBA" id="ARBA00022989"/>
    </source>
</evidence>
<keyword evidence="4 6" id="KW-0472">Membrane</keyword>
<evidence type="ECO:0000256" key="1">
    <source>
        <dbReference type="ARBA" id="ARBA00004141"/>
    </source>
</evidence>
<dbReference type="KEGG" id="psq:PUNSTDRAFT_109207"/>
<dbReference type="Proteomes" id="UP000054196">
    <property type="component" value="Unassembled WGS sequence"/>
</dbReference>